<dbReference type="SUPFAM" id="SSF50249">
    <property type="entry name" value="Nucleic acid-binding proteins"/>
    <property type="match status" value="1"/>
</dbReference>
<gene>
    <name evidence="7 9" type="primary">recO</name>
    <name evidence="9" type="ORF">BBG48_010005</name>
    <name evidence="10" type="ORF">FL857_11665</name>
</gene>
<keyword evidence="3 7" id="KW-0227">DNA damage</keyword>
<dbReference type="AlphaFoldDB" id="A0A371IIZ7"/>
<evidence type="ECO:0000256" key="5">
    <source>
        <dbReference type="ARBA" id="ARBA00023204"/>
    </source>
</evidence>
<dbReference type="Proteomes" id="UP000093352">
    <property type="component" value="Unassembled WGS sequence"/>
</dbReference>
<dbReference type="EMBL" id="VJXW01000033">
    <property type="protein sequence ID" value="TRW22245.1"/>
    <property type="molecule type" value="Genomic_DNA"/>
</dbReference>
<dbReference type="Proteomes" id="UP000319424">
    <property type="component" value="Unassembled WGS sequence"/>
</dbReference>
<reference evidence="9" key="2">
    <citation type="submission" date="2018-07" db="EMBL/GenBank/DDBJ databases">
        <authorList>
            <person name="Quirk P.G."/>
            <person name="Krulwich T.A."/>
        </authorList>
    </citation>
    <scope>NUCLEOTIDE SEQUENCE</scope>
    <source>
        <strain evidence="9">CCRI-22567</strain>
    </source>
</reference>
<dbReference type="SUPFAM" id="SSF57863">
    <property type="entry name" value="ArfGap/RecO-like zinc finger"/>
    <property type="match status" value="1"/>
</dbReference>
<dbReference type="Pfam" id="PF11967">
    <property type="entry name" value="RecO_N"/>
    <property type="match status" value="1"/>
</dbReference>
<dbReference type="GO" id="GO:0006310">
    <property type="term" value="P:DNA recombination"/>
    <property type="evidence" value="ECO:0007669"/>
    <property type="project" value="UniProtKB-UniRule"/>
</dbReference>
<evidence type="ECO:0000313" key="11">
    <source>
        <dbReference type="Proteomes" id="UP000093352"/>
    </source>
</evidence>
<keyword evidence="11" id="KW-1185">Reference proteome</keyword>
<protein>
    <recommendedName>
        <fullName evidence="2 7">DNA repair protein RecO</fullName>
    </recommendedName>
    <alternativeName>
        <fullName evidence="6 7">Recombination protein O</fullName>
    </alternativeName>
</protein>
<organism evidence="9 11">
    <name type="scientific">Criibacterium bergeronii</name>
    <dbReference type="NCBI Taxonomy" id="1871336"/>
    <lineage>
        <taxon>Bacteria</taxon>
        <taxon>Bacillati</taxon>
        <taxon>Bacillota</taxon>
        <taxon>Clostridia</taxon>
        <taxon>Peptostreptococcales</taxon>
        <taxon>Filifactoraceae</taxon>
        <taxon>Criibacterium</taxon>
    </lineage>
</organism>
<dbReference type="Gene3D" id="6.20.220.20">
    <property type="entry name" value="Recombination protein O, zinc-binding domain"/>
    <property type="match status" value="1"/>
</dbReference>
<dbReference type="HAMAP" id="MF_00201">
    <property type="entry name" value="RecO"/>
    <property type="match status" value="1"/>
</dbReference>
<comment type="caution">
    <text evidence="9">The sequence shown here is derived from an EMBL/GenBank/DDBJ whole genome shotgun (WGS) entry which is preliminary data.</text>
</comment>
<reference evidence="10 12" key="3">
    <citation type="submission" date="2019-07" db="EMBL/GenBank/DDBJ databases">
        <title>Criibacterium bergeronii gen. nov., sp. nov. isolated from human clinical samples.</title>
        <authorList>
            <person name="Maheux A.F."/>
            <person name="Boudreau D.K."/>
            <person name="Berube E."/>
            <person name="Brodeur S."/>
            <person name="Bernard K.A."/>
            <person name="Abed J.Y."/>
            <person name="Ducrey E."/>
            <person name="Guay E.F."/>
            <person name="Raymond F."/>
            <person name="Corbeil J."/>
            <person name="Domingo M.-C."/>
            <person name="Roy P.H."/>
            <person name="Boissinot M."/>
            <person name="Tocheva E.I."/>
            <person name="Omar R.F."/>
        </authorList>
    </citation>
    <scope>NUCLEOTIDE SEQUENCE [LARGE SCALE GENOMIC DNA]</scope>
    <source>
        <strain evidence="10 12">CCRI-24246</strain>
    </source>
</reference>
<dbReference type="InterPro" id="IPR003717">
    <property type="entry name" value="RecO"/>
</dbReference>
<evidence type="ECO:0000259" key="8">
    <source>
        <dbReference type="Pfam" id="PF11967"/>
    </source>
</evidence>
<evidence type="ECO:0000313" key="12">
    <source>
        <dbReference type="Proteomes" id="UP000319424"/>
    </source>
</evidence>
<evidence type="ECO:0000256" key="1">
    <source>
        <dbReference type="ARBA" id="ARBA00007452"/>
    </source>
</evidence>
<dbReference type="Gene3D" id="2.40.50.140">
    <property type="entry name" value="Nucleic acid-binding proteins"/>
    <property type="match status" value="1"/>
</dbReference>
<dbReference type="PANTHER" id="PTHR33991:SF1">
    <property type="entry name" value="DNA REPAIR PROTEIN RECO"/>
    <property type="match status" value="1"/>
</dbReference>
<dbReference type="GO" id="GO:0006302">
    <property type="term" value="P:double-strand break repair"/>
    <property type="evidence" value="ECO:0007669"/>
    <property type="project" value="TreeGrafter"/>
</dbReference>
<dbReference type="Pfam" id="PF02565">
    <property type="entry name" value="RecO_C"/>
    <property type="match status" value="1"/>
</dbReference>
<dbReference type="STRING" id="1871336.BBG48_10005"/>
<dbReference type="InterPro" id="IPR022572">
    <property type="entry name" value="DNA_rep/recomb_RecO_N"/>
</dbReference>
<dbReference type="Gene3D" id="1.20.1440.120">
    <property type="entry name" value="Recombination protein O, C-terminal domain"/>
    <property type="match status" value="1"/>
</dbReference>
<dbReference type="InterPro" id="IPR012340">
    <property type="entry name" value="NA-bd_OB-fold"/>
</dbReference>
<evidence type="ECO:0000256" key="6">
    <source>
        <dbReference type="ARBA" id="ARBA00033409"/>
    </source>
</evidence>
<sequence>MYVSTPAIIIKTQKYKEFDEIITAFTKKFGKVSMFAHSSKRIKSKLLSGTQVFSYVDMELDLRQTSSRLFNSKSNDSFYNFSQNLHKYYLASYLCEIIDKTQTENQTELRLFDVFLQTFRIMKDKEVDLRLLRLIFELHLIDALGIKPNLLSCSICRQTNPDLLHNIDMTTGTLVCDECLKLKTPNIFTLDKNLIRFIKYVYNKNIEVSVNAKISPILVEMLDEFNYNYILSFYGDLKLHSIEILKQEEKYDKSRTSRPSN</sequence>
<dbReference type="NCBIfam" id="TIGR00613">
    <property type="entry name" value="reco"/>
    <property type="match status" value="1"/>
</dbReference>
<evidence type="ECO:0000256" key="3">
    <source>
        <dbReference type="ARBA" id="ARBA00022763"/>
    </source>
</evidence>
<dbReference type="InterPro" id="IPR037278">
    <property type="entry name" value="ARFGAP/RecO"/>
</dbReference>
<evidence type="ECO:0000313" key="10">
    <source>
        <dbReference type="EMBL" id="TRW22245.1"/>
    </source>
</evidence>
<name>A0A371IIZ7_9FIRM</name>
<dbReference type="RefSeq" id="WP_068913263.1">
    <property type="nucleotide sequence ID" value="NZ_MBEW02000037.1"/>
</dbReference>
<keyword evidence="4 7" id="KW-0233">DNA recombination</keyword>
<accession>A0A371IIZ7</accession>
<dbReference type="EMBL" id="MBEW02000037">
    <property type="protein sequence ID" value="RDY20454.1"/>
    <property type="molecule type" value="Genomic_DNA"/>
</dbReference>
<comment type="function">
    <text evidence="7">Involved in DNA repair and RecF pathway recombination.</text>
</comment>
<reference evidence="9 11" key="1">
    <citation type="journal article" date="2016" name="Genome Announc.">
        <title>Draft Genome Sequence of Criibacterium bergeronii gen. nov., sp. nov., Strain CCRI-22567T, Isolated from a Vaginal Sample from a Woman with Bacterial Vaginosis.</title>
        <authorList>
            <person name="Maheux A.F."/>
            <person name="Berube E."/>
            <person name="Boudreau D.K."/>
            <person name="Raymond F."/>
            <person name="Corbeil J."/>
            <person name="Roy P.H."/>
            <person name="Boissinot M."/>
            <person name="Omar R.F."/>
        </authorList>
    </citation>
    <scope>NUCLEOTIDE SEQUENCE [LARGE SCALE GENOMIC DNA]</scope>
    <source>
        <strain evidence="9 11">CCRI-22567</strain>
    </source>
</reference>
<evidence type="ECO:0000256" key="2">
    <source>
        <dbReference type="ARBA" id="ARBA00021310"/>
    </source>
</evidence>
<dbReference type="OrthoDB" id="9797083at2"/>
<comment type="similarity">
    <text evidence="1 7">Belongs to the RecO family.</text>
</comment>
<feature type="domain" description="DNA replication/recombination mediator RecO N-terminal" evidence="8">
    <location>
        <begin position="1"/>
        <end position="69"/>
    </location>
</feature>
<dbReference type="PANTHER" id="PTHR33991">
    <property type="entry name" value="DNA REPAIR PROTEIN RECO"/>
    <property type="match status" value="1"/>
</dbReference>
<proteinExistence type="inferred from homology"/>
<evidence type="ECO:0000313" key="9">
    <source>
        <dbReference type="EMBL" id="RDY20454.1"/>
    </source>
</evidence>
<keyword evidence="5 7" id="KW-0234">DNA repair</keyword>
<evidence type="ECO:0000256" key="4">
    <source>
        <dbReference type="ARBA" id="ARBA00023172"/>
    </source>
</evidence>
<dbReference type="InterPro" id="IPR042242">
    <property type="entry name" value="RecO_C"/>
</dbReference>
<evidence type="ECO:0000256" key="7">
    <source>
        <dbReference type="HAMAP-Rule" id="MF_00201"/>
    </source>
</evidence>
<dbReference type="GO" id="GO:0043590">
    <property type="term" value="C:bacterial nucleoid"/>
    <property type="evidence" value="ECO:0007669"/>
    <property type="project" value="TreeGrafter"/>
</dbReference>